<dbReference type="Pfam" id="PF00156">
    <property type="entry name" value="Pribosyltran"/>
    <property type="match status" value="1"/>
</dbReference>
<dbReference type="OMA" id="PFYAVGQ"/>
<dbReference type="Proteomes" id="UP000070544">
    <property type="component" value="Unassembled WGS sequence"/>
</dbReference>
<gene>
    <name evidence="2" type="ORF">M427DRAFT_54142</name>
</gene>
<dbReference type="InterPro" id="IPR029057">
    <property type="entry name" value="PRTase-like"/>
</dbReference>
<dbReference type="OrthoDB" id="5779169at2759"/>
<dbReference type="InterPro" id="IPR000836">
    <property type="entry name" value="PRTase_dom"/>
</dbReference>
<dbReference type="AlphaFoldDB" id="A0A139AN42"/>
<reference evidence="2 3" key="1">
    <citation type="journal article" date="2015" name="Genome Biol. Evol.">
        <title>Phylogenomic analyses indicate that early fungi evolved digesting cell walls of algal ancestors of land plants.</title>
        <authorList>
            <person name="Chang Y."/>
            <person name="Wang S."/>
            <person name="Sekimoto S."/>
            <person name="Aerts A.L."/>
            <person name="Choi C."/>
            <person name="Clum A."/>
            <person name="LaButti K.M."/>
            <person name="Lindquist E.A."/>
            <person name="Yee Ngan C."/>
            <person name="Ohm R.A."/>
            <person name="Salamov A.A."/>
            <person name="Grigoriev I.V."/>
            <person name="Spatafora J.W."/>
            <person name="Berbee M.L."/>
        </authorList>
    </citation>
    <scope>NUCLEOTIDE SEQUENCE [LARGE SCALE GENOMIC DNA]</scope>
    <source>
        <strain evidence="2 3">JEL478</strain>
    </source>
</reference>
<accession>A0A139AN42</accession>
<sequence>MSGRATFRNRQDAGNQLAERLKSTQSIANTPTAEQLVLALPRGGVPVAYPVAQRLGAPLDLYLVRKIGAPDNEELALGALAMDGSVVMNDEIVRLLRVNPERIEQTRLKEATEMDRRNTRYRSGAAAPLCQGKTVILVDDGIATGATMKAAALAIRRSGCERLILAVPVAASDTARSFRRDKVGDEVVCVIEPHDLRGVGAFYQVSCRTGQIWCLQLLTLSNLVSHEDFTQTEDEEVIALLEKAKK</sequence>
<protein>
    <submittedName>
        <fullName evidence="2">Phosphoribosyl transferase domain protein</fullName>
    </submittedName>
</protein>
<dbReference type="Gene3D" id="3.40.50.2020">
    <property type="match status" value="1"/>
</dbReference>
<evidence type="ECO:0000259" key="1">
    <source>
        <dbReference type="Pfam" id="PF00156"/>
    </source>
</evidence>
<dbReference type="STRING" id="1344416.A0A139AN42"/>
<feature type="domain" description="Phosphoribosyltransferase" evidence="1">
    <location>
        <begin position="28"/>
        <end position="175"/>
    </location>
</feature>
<keyword evidence="2" id="KW-0808">Transferase</keyword>
<name>A0A139AN42_GONPJ</name>
<evidence type="ECO:0000313" key="2">
    <source>
        <dbReference type="EMBL" id="KXS17895.1"/>
    </source>
</evidence>
<dbReference type="CDD" id="cd06223">
    <property type="entry name" value="PRTases_typeI"/>
    <property type="match status" value="1"/>
</dbReference>
<dbReference type="Gene3D" id="3.30.1310.20">
    <property type="entry name" value="PRTase-like"/>
    <property type="match status" value="1"/>
</dbReference>
<organism evidence="2 3">
    <name type="scientific">Gonapodya prolifera (strain JEL478)</name>
    <name type="common">Monoblepharis prolifera</name>
    <dbReference type="NCBI Taxonomy" id="1344416"/>
    <lineage>
        <taxon>Eukaryota</taxon>
        <taxon>Fungi</taxon>
        <taxon>Fungi incertae sedis</taxon>
        <taxon>Chytridiomycota</taxon>
        <taxon>Chytridiomycota incertae sedis</taxon>
        <taxon>Monoblepharidomycetes</taxon>
        <taxon>Monoblepharidales</taxon>
        <taxon>Gonapodyaceae</taxon>
        <taxon>Gonapodya</taxon>
    </lineage>
</organism>
<dbReference type="EMBL" id="KQ965744">
    <property type="protein sequence ID" value="KXS17895.1"/>
    <property type="molecule type" value="Genomic_DNA"/>
</dbReference>
<keyword evidence="3" id="KW-1185">Reference proteome</keyword>
<dbReference type="GO" id="GO:0016740">
    <property type="term" value="F:transferase activity"/>
    <property type="evidence" value="ECO:0007669"/>
    <property type="project" value="UniProtKB-KW"/>
</dbReference>
<dbReference type="SUPFAM" id="SSF53271">
    <property type="entry name" value="PRTase-like"/>
    <property type="match status" value="1"/>
</dbReference>
<proteinExistence type="predicted"/>
<evidence type="ECO:0000313" key="3">
    <source>
        <dbReference type="Proteomes" id="UP000070544"/>
    </source>
</evidence>